<organism evidence="2 3">
    <name type="scientific">Longispora fulva</name>
    <dbReference type="NCBI Taxonomy" id="619741"/>
    <lineage>
        <taxon>Bacteria</taxon>
        <taxon>Bacillati</taxon>
        <taxon>Actinomycetota</taxon>
        <taxon>Actinomycetes</taxon>
        <taxon>Micromonosporales</taxon>
        <taxon>Micromonosporaceae</taxon>
        <taxon>Longispora</taxon>
    </lineage>
</organism>
<dbReference type="Pfam" id="PF12802">
    <property type="entry name" value="MarR_2"/>
    <property type="match status" value="1"/>
</dbReference>
<dbReference type="RefSeq" id="WP_197007521.1">
    <property type="nucleotide sequence ID" value="NZ_BONS01000019.1"/>
</dbReference>
<dbReference type="InterPro" id="IPR039422">
    <property type="entry name" value="MarR/SlyA-like"/>
</dbReference>
<protein>
    <submittedName>
        <fullName evidence="2">DNA-binding MarR family transcriptional regulator</fullName>
    </submittedName>
</protein>
<keyword evidence="3" id="KW-1185">Reference proteome</keyword>
<dbReference type="PANTHER" id="PTHR33164">
    <property type="entry name" value="TRANSCRIPTIONAL REGULATOR, MARR FAMILY"/>
    <property type="match status" value="1"/>
</dbReference>
<dbReference type="InterPro" id="IPR036390">
    <property type="entry name" value="WH_DNA-bd_sf"/>
</dbReference>
<sequence length="143" mass="15325">MDSTSRLLALAPYLLSKVGKAGRRDLAARLVDHGLDLRQVAVLAAVADLGPSSQRDLGTRLAVDPSDMVGAVDALEAAGRVERRRDPADRRRYLVTLTPAGRAALRAATRHADAVTADLLAPLEPDERDVLVNLLRKVFAGLK</sequence>
<feature type="domain" description="HTH marR-type" evidence="1">
    <location>
        <begin position="1"/>
        <end position="140"/>
    </location>
</feature>
<dbReference type="PANTHER" id="PTHR33164:SF43">
    <property type="entry name" value="HTH-TYPE TRANSCRIPTIONAL REPRESSOR YETL"/>
    <property type="match status" value="1"/>
</dbReference>
<dbReference type="Gene3D" id="1.10.10.10">
    <property type="entry name" value="Winged helix-like DNA-binding domain superfamily/Winged helix DNA-binding domain"/>
    <property type="match status" value="1"/>
</dbReference>
<dbReference type="PRINTS" id="PR00598">
    <property type="entry name" value="HTHMARR"/>
</dbReference>
<dbReference type="EMBL" id="JADOUF010000001">
    <property type="protein sequence ID" value="MBG6141040.1"/>
    <property type="molecule type" value="Genomic_DNA"/>
</dbReference>
<dbReference type="GO" id="GO:0006950">
    <property type="term" value="P:response to stress"/>
    <property type="evidence" value="ECO:0007669"/>
    <property type="project" value="TreeGrafter"/>
</dbReference>
<evidence type="ECO:0000313" key="2">
    <source>
        <dbReference type="EMBL" id="MBG6141040.1"/>
    </source>
</evidence>
<keyword evidence="2" id="KW-0238">DNA-binding</keyword>
<evidence type="ECO:0000313" key="3">
    <source>
        <dbReference type="Proteomes" id="UP000622552"/>
    </source>
</evidence>
<dbReference type="PROSITE" id="PS50995">
    <property type="entry name" value="HTH_MARR_2"/>
    <property type="match status" value="1"/>
</dbReference>
<dbReference type="GO" id="GO:0003700">
    <property type="term" value="F:DNA-binding transcription factor activity"/>
    <property type="evidence" value="ECO:0007669"/>
    <property type="project" value="InterPro"/>
</dbReference>
<dbReference type="GO" id="GO:0003677">
    <property type="term" value="F:DNA binding"/>
    <property type="evidence" value="ECO:0007669"/>
    <property type="project" value="UniProtKB-KW"/>
</dbReference>
<gene>
    <name evidence="2" type="ORF">IW245_007234</name>
</gene>
<dbReference type="SMART" id="SM00347">
    <property type="entry name" value="HTH_MARR"/>
    <property type="match status" value="1"/>
</dbReference>
<dbReference type="InterPro" id="IPR036388">
    <property type="entry name" value="WH-like_DNA-bd_sf"/>
</dbReference>
<dbReference type="Proteomes" id="UP000622552">
    <property type="component" value="Unassembled WGS sequence"/>
</dbReference>
<proteinExistence type="predicted"/>
<comment type="caution">
    <text evidence="2">The sequence shown here is derived from an EMBL/GenBank/DDBJ whole genome shotgun (WGS) entry which is preliminary data.</text>
</comment>
<accession>A0A8J7GNG5</accession>
<dbReference type="AlphaFoldDB" id="A0A8J7GNG5"/>
<reference evidence="2" key="1">
    <citation type="submission" date="2020-11" db="EMBL/GenBank/DDBJ databases">
        <title>Sequencing the genomes of 1000 actinobacteria strains.</title>
        <authorList>
            <person name="Klenk H.-P."/>
        </authorList>
    </citation>
    <scope>NUCLEOTIDE SEQUENCE</scope>
    <source>
        <strain evidence="2">DSM 45356</strain>
    </source>
</reference>
<dbReference type="InterPro" id="IPR000835">
    <property type="entry name" value="HTH_MarR-typ"/>
</dbReference>
<evidence type="ECO:0000259" key="1">
    <source>
        <dbReference type="PROSITE" id="PS50995"/>
    </source>
</evidence>
<name>A0A8J7GNG5_9ACTN</name>
<dbReference type="SUPFAM" id="SSF46785">
    <property type="entry name" value="Winged helix' DNA-binding domain"/>
    <property type="match status" value="1"/>
</dbReference>